<comment type="cofactor">
    <cofactor evidence="7">
        <name>Mg(2+)</name>
        <dbReference type="ChEBI" id="CHEBI:18420"/>
    </cofactor>
</comment>
<dbReference type="EMBL" id="JBEWZI010000001">
    <property type="protein sequence ID" value="MET7012705.1"/>
    <property type="molecule type" value="Genomic_DNA"/>
</dbReference>
<keyword evidence="2 7" id="KW-0548">Nucleotidyltransferase</keyword>
<evidence type="ECO:0000256" key="7">
    <source>
        <dbReference type="HAMAP-Rule" id="MF_00802"/>
    </source>
</evidence>
<dbReference type="InterPro" id="IPR013546">
    <property type="entry name" value="PII_UdlTrfase/GS_AdlTrfase"/>
</dbReference>
<dbReference type="NCBIfam" id="NF008292">
    <property type="entry name" value="PRK11072.1"/>
    <property type="match status" value="1"/>
</dbReference>
<evidence type="ECO:0000256" key="3">
    <source>
        <dbReference type="ARBA" id="ARBA00022741"/>
    </source>
</evidence>
<keyword evidence="3 7" id="KW-0547">Nucleotide-binding</keyword>
<feature type="domain" description="Glutamate-ammonia ligase adenylyltransferase repeated" evidence="8">
    <location>
        <begin position="516"/>
        <end position="749"/>
    </location>
</feature>
<keyword evidence="4 7" id="KW-0067">ATP-binding</keyword>
<keyword evidence="11" id="KW-1185">Reference proteome</keyword>
<dbReference type="Pfam" id="PF03710">
    <property type="entry name" value="GlnE"/>
    <property type="match status" value="2"/>
</dbReference>
<evidence type="ECO:0000256" key="4">
    <source>
        <dbReference type="ARBA" id="ARBA00022840"/>
    </source>
</evidence>
<proteinExistence type="inferred from homology"/>
<dbReference type="InterPro" id="IPR005190">
    <property type="entry name" value="GlnE_rpt_dom"/>
</dbReference>
<keyword evidence="6 7" id="KW-0511">Multifunctional enzyme</keyword>
<feature type="domain" description="PII-uridylyltransferase/Glutamine-synthetase adenylyltransferase" evidence="9">
    <location>
        <begin position="784"/>
        <end position="856"/>
    </location>
</feature>
<feature type="region of interest" description="Adenylyl transferase" evidence="7">
    <location>
        <begin position="418"/>
        <end position="888"/>
    </location>
</feature>
<dbReference type="GO" id="GO:0008882">
    <property type="term" value="F:[glutamate-ammonia-ligase] adenylyltransferase activity"/>
    <property type="evidence" value="ECO:0007669"/>
    <property type="project" value="UniProtKB-EC"/>
</dbReference>
<comment type="caution">
    <text evidence="10">The sequence shown here is derived from an EMBL/GenBank/DDBJ whole genome shotgun (WGS) entry which is preliminary data.</text>
</comment>
<dbReference type="SUPFAM" id="SSF81301">
    <property type="entry name" value="Nucleotidyltransferase"/>
    <property type="match status" value="2"/>
</dbReference>
<evidence type="ECO:0000256" key="6">
    <source>
        <dbReference type="ARBA" id="ARBA00023268"/>
    </source>
</evidence>
<evidence type="ECO:0000256" key="2">
    <source>
        <dbReference type="ARBA" id="ARBA00022695"/>
    </source>
</evidence>
<protein>
    <recommendedName>
        <fullName evidence="7">Bifunctional glutamine synthetase adenylyltransferase/adenylyl-removing enzyme</fullName>
    </recommendedName>
    <alternativeName>
        <fullName evidence="7">ATP:glutamine synthetase adenylyltransferase</fullName>
    </alternativeName>
    <alternativeName>
        <fullName evidence="7">ATase</fullName>
    </alternativeName>
    <domain>
        <recommendedName>
            <fullName evidence="7">Glutamine synthetase adenylyl-L-tyrosine phosphorylase</fullName>
            <ecNumber evidence="7">2.7.7.89</ecNumber>
        </recommendedName>
        <alternativeName>
            <fullName evidence="7">Adenylyl removase</fullName>
            <shortName evidence="7">AR</shortName>
            <shortName evidence="7">AT-N</shortName>
        </alternativeName>
    </domain>
    <domain>
        <recommendedName>
            <fullName evidence="7">Glutamine synthetase adenylyl transferase</fullName>
            <ecNumber evidence="7">2.7.7.42</ecNumber>
        </recommendedName>
        <alternativeName>
            <fullName evidence="7">Adenylyl transferase</fullName>
            <shortName evidence="7">AT</shortName>
            <shortName evidence="7">AT-C</shortName>
        </alternativeName>
    </domain>
</protein>
<dbReference type="SUPFAM" id="SSF81593">
    <property type="entry name" value="Nucleotidyltransferase substrate binding subunit/domain"/>
    <property type="match status" value="2"/>
</dbReference>
<gene>
    <name evidence="7 10" type="primary">glnE</name>
    <name evidence="10" type="ORF">ABXR19_00790</name>
</gene>
<dbReference type="InterPro" id="IPR023057">
    <property type="entry name" value="GlnE"/>
</dbReference>
<name>A0ABV2TGK8_9RHOO</name>
<evidence type="ECO:0000313" key="11">
    <source>
        <dbReference type="Proteomes" id="UP001549691"/>
    </source>
</evidence>
<reference evidence="10 11" key="1">
    <citation type="submission" date="2024-07" db="EMBL/GenBank/DDBJ databases">
        <title>Uliginosibacterium flavum JJ3220;KACC:17644.</title>
        <authorList>
            <person name="Kim M.K."/>
        </authorList>
    </citation>
    <scope>NUCLEOTIDE SEQUENCE [LARGE SCALE GENOMIC DNA]</scope>
    <source>
        <strain evidence="10 11">KACC:17644</strain>
    </source>
</reference>
<accession>A0ABV2TGK8</accession>
<evidence type="ECO:0000256" key="5">
    <source>
        <dbReference type="ARBA" id="ARBA00022842"/>
    </source>
</evidence>
<keyword evidence="5 7" id="KW-0460">Magnesium</keyword>
<evidence type="ECO:0000259" key="8">
    <source>
        <dbReference type="Pfam" id="PF03710"/>
    </source>
</evidence>
<dbReference type="Pfam" id="PF08335">
    <property type="entry name" value="GlnD_UR_UTase"/>
    <property type="match status" value="2"/>
</dbReference>
<dbReference type="InterPro" id="IPR043519">
    <property type="entry name" value="NT_sf"/>
</dbReference>
<dbReference type="RefSeq" id="WP_354599164.1">
    <property type="nucleotide sequence ID" value="NZ_JBEWZI010000001.1"/>
</dbReference>
<dbReference type="Proteomes" id="UP001549691">
    <property type="component" value="Unassembled WGS sequence"/>
</dbReference>
<dbReference type="PANTHER" id="PTHR30621:SF0">
    <property type="entry name" value="BIFUNCTIONAL GLUTAMINE SYNTHETASE ADENYLYLTRANSFERASE_ADENYLYL-REMOVING ENZYME"/>
    <property type="match status" value="1"/>
</dbReference>
<evidence type="ECO:0000313" key="10">
    <source>
        <dbReference type="EMBL" id="MET7012705.1"/>
    </source>
</evidence>
<dbReference type="EC" id="2.7.7.42" evidence="7"/>
<dbReference type="GO" id="GO:0016874">
    <property type="term" value="F:ligase activity"/>
    <property type="evidence" value="ECO:0007669"/>
    <property type="project" value="UniProtKB-KW"/>
</dbReference>
<dbReference type="EC" id="2.7.7.89" evidence="7"/>
<dbReference type="CDD" id="cd05401">
    <property type="entry name" value="NT_GlnE_GlnD_like"/>
    <property type="match status" value="2"/>
</dbReference>
<dbReference type="Gene3D" id="1.20.120.330">
    <property type="entry name" value="Nucleotidyltransferases domain 2"/>
    <property type="match status" value="2"/>
</dbReference>
<dbReference type="PANTHER" id="PTHR30621">
    <property type="entry name" value="GLUTAMINE SYNTHETASE ADENYLYLTRANSFERASE"/>
    <property type="match status" value="1"/>
</dbReference>
<comment type="function">
    <text evidence="7">Involved in the regulation of glutamine synthetase GlnA, a key enzyme in the process to assimilate ammonia. When cellular nitrogen levels are high, the C-terminal adenylyl transferase (AT) inactivates GlnA by covalent transfer of an adenylyl group from ATP to specific tyrosine residue of GlnA, thus reducing its activity. Conversely, when nitrogen levels are low, the N-terminal adenylyl removase (AR) activates GlnA by removing the adenylyl group by phosphorolysis, increasing its activity. The regulatory region of GlnE binds the signal transduction protein PII (GlnB) which indicates the nitrogen status of the cell.</text>
</comment>
<evidence type="ECO:0000256" key="1">
    <source>
        <dbReference type="ARBA" id="ARBA00022679"/>
    </source>
</evidence>
<comment type="catalytic activity">
    <reaction evidence="7">
        <text>[glutamine synthetase]-O(4)-(5'-adenylyl)-L-tyrosine + phosphate = [glutamine synthetase]-L-tyrosine + ADP</text>
        <dbReference type="Rhea" id="RHEA:43716"/>
        <dbReference type="Rhea" id="RHEA-COMP:10660"/>
        <dbReference type="Rhea" id="RHEA-COMP:10661"/>
        <dbReference type="ChEBI" id="CHEBI:43474"/>
        <dbReference type="ChEBI" id="CHEBI:46858"/>
        <dbReference type="ChEBI" id="CHEBI:83624"/>
        <dbReference type="ChEBI" id="CHEBI:456216"/>
        <dbReference type="EC" id="2.7.7.89"/>
    </reaction>
</comment>
<feature type="region of interest" description="Adenylyl removase" evidence="7">
    <location>
        <begin position="1"/>
        <end position="409"/>
    </location>
</feature>
<comment type="similarity">
    <text evidence="7">Belongs to the GlnE family.</text>
</comment>
<dbReference type="Gene3D" id="1.20.120.1510">
    <property type="match status" value="1"/>
</dbReference>
<dbReference type="HAMAP" id="MF_00802">
    <property type="entry name" value="GlnE"/>
    <property type="match status" value="1"/>
</dbReference>
<feature type="domain" description="Glutamate-ammonia ligase adenylyltransferase repeated" evidence="8">
    <location>
        <begin position="3"/>
        <end position="243"/>
    </location>
</feature>
<sequence length="888" mass="98564">MTSSQALIDAASSHSRYLRSLLSARAWLPERLASSLEHALTRADLDSFLAESPLDESTLGPRLRQLKSWVAAQVMVRDLAGLAPLAEVTGAMTLLAEVAVSTAQRVLSAHLAIRHGLPRNATGELQELIVIGMGKLGGGELNVSSDIDLIFAYPEDGETDGARPIGNFEFFNRLGRAMIGAISELTGDGYVFRVDMRLRPNGDSGPLVANFDMLENYFITQGREWERYAWIKARPLTGTHHEELKAIARPFIFRKYLDFGAINAMRDLHAQIRREVTRREMGNNIKLGPGGIREIEFIAQVFQLIRGGGDQGLRIRPTLRVLDALVERGQLSAEVVADLASAYDFLRRLEHRIQYLDDAQTHSLPDSAEDMLRLAHSMGFSDAPALQAKLDAHRQRVGQNFDEVFADPVAQEHPLEPVWQGACQGGPTCDCLGELGYRHPHESAARLEAFHNSARLRSMGEDARNRLDALMPRILELAAVRTNPDETLARMIELLEAICRRAAYLALLQQYPQALARVVELVSSSSLAASYVTRHPLLLDELLDGRQLTVQPDWSAFAGQLAGVMDDLGDDVERQMDVMRESHHAQLFRLLNQDLAGGLSVEHLSDHLSALADAILAETLRLNWRRAKRHAPEHRFAILGYGKLGGKELGYASDLDLVFVHDDPDPECQVVYARMAQRINTWLDSRTAAGHLFETDMRLRPNGESGLIVVSLEAFEQYQRNDAWVWELQALTRARFCAGNAEVGAKFEALRSSLLAEARDIEKLRSEVLAMRHKMRDSFANKGEGFELKHDAGGLIDVEFIVQFLVLAHAHAHPELTENKGNIALLGRAAAAGLIPEDLATGSANAYRTMRHAQHGQRLNQLKSRVLDGSLDAARIPVQALWRVVFGE</sequence>
<keyword evidence="10" id="KW-0436">Ligase</keyword>
<organism evidence="10 11">
    <name type="scientific">Uliginosibacterium flavum</name>
    <dbReference type="NCBI Taxonomy" id="1396831"/>
    <lineage>
        <taxon>Bacteria</taxon>
        <taxon>Pseudomonadati</taxon>
        <taxon>Pseudomonadota</taxon>
        <taxon>Betaproteobacteria</taxon>
        <taxon>Rhodocyclales</taxon>
        <taxon>Zoogloeaceae</taxon>
        <taxon>Uliginosibacterium</taxon>
    </lineage>
</organism>
<dbReference type="Gene3D" id="3.30.460.10">
    <property type="entry name" value="Beta Polymerase, domain 2"/>
    <property type="match status" value="2"/>
</dbReference>
<comment type="catalytic activity">
    <reaction evidence="7">
        <text>[glutamine synthetase]-L-tyrosine + ATP = [glutamine synthetase]-O(4)-(5'-adenylyl)-L-tyrosine + diphosphate</text>
        <dbReference type="Rhea" id="RHEA:18589"/>
        <dbReference type="Rhea" id="RHEA-COMP:10660"/>
        <dbReference type="Rhea" id="RHEA-COMP:10661"/>
        <dbReference type="ChEBI" id="CHEBI:30616"/>
        <dbReference type="ChEBI" id="CHEBI:33019"/>
        <dbReference type="ChEBI" id="CHEBI:46858"/>
        <dbReference type="ChEBI" id="CHEBI:83624"/>
        <dbReference type="EC" id="2.7.7.42"/>
    </reaction>
</comment>
<feature type="domain" description="PII-uridylyltransferase/Glutamine-synthetase adenylyltransferase" evidence="9">
    <location>
        <begin position="267"/>
        <end position="405"/>
    </location>
</feature>
<evidence type="ECO:0000259" key="9">
    <source>
        <dbReference type="Pfam" id="PF08335"/>
    </source>
</evidence>
<keyword evidence="1 7" id="KW-0808">Transferase</keyword>
<dbReference type="GO" id="GO:0047388">
    <property type="term" value="F:[glutamine synthetase]-adenylyl-L-tyrosine phosphorylase activity"/>
    <property type="evidence" value="ECO:0007669"/>
    <property type="project" value="UniProtKB-EC"/>
</dbReference>